<accession>A0A8K0WL31</accession>
<keyword evidence="2" id="KW-1185">Reference proteome</keyword>
<comment type="caution">
    <text evidence="1">The sequence shown here is derived from an EMBL/GenBank/DDBJ whole genome shotgun (WGS) entry which is preliminary data.</text>
</comment>
<proteinExistence type="predicted"/>
<name>A0A8K0WL31_9HYPO</name>
<evidence type="ECO:0000313" key="1">
    <source>
        <dbReference type="EMBL" id="KAH7304013.1"/>
    </source>
</evidence>
<protein>
    <recommendedName>
        <fullName evidence="3">LysM domain-containing protein</fullName>
    </recommendedName>
</protein>
<dbReference type="EMBL" id="JAGPNK010000026">
    <property type="protein sequence ID" value="KAH7304013.1"/>
    <property type="molecule type" value="Genomic_DNA"/>
</dbReference>
<organism evidence="1 2">
    <name type="scientific">Stachybotrys elegans</name>
    <dbReference type="NCBI Taxonomy" id="80388"/>
    <lineage>
        <taxon>Eukaryota</taxon>
        <taxon>Fungi</taxon>
        <taxon>Dikarya</taxon>
        <taxon>Ascomycota</taxon>
        <taxon>Pezizomycotina</taxon>
        <taxon>Sordariomycetes</taxon>
        <taxon>Hypocreomycetidae</taxon>
        <taxon>Hypocreales</taxon>
        <taxon>Stachybotryaceae</taxon>
        <taxon>Stachybotrys</taxon>
    </lineage>
</organism>
<sequence length="183" mass="20302">MAQGISTLGLLTASNLAGRCYQFQTFGNLYLPTPTNVAWNQRPKYAGYAPGTRKDCEFYVQAPLLVDWMNDKYTSSCEDVAKAYDVPVDDFKTSKSSLKTNCTLSNNFQYCAVLSYEVATDPTEYCSKYVFSGAGYGCYDMAALSGVEFEQFALWNPSLGDNCASFELASEQYTLIEYLKNSG</sequence>
<reference evidence="1" key="1">
    <citation type="journal article" date="2021" name="Nat. Commun.">
        <title>Genetic determinants of endophytism in the Arabidopsis root mycobiome.</title>
        <authorList>
            <person name="Mesny F."/>
            <person name="Miyauchi S."/>
            <person name="Thiergart T."/>
            <person name="Pickel B."/>
            <person name="Atanasova L."/>
            <person name="Karlsson M."/>
            <person name="Huettel B."/>
            <person name="Barry K.W."/>
            <person name="Haridas S."/>
            <person name="Chen C."/>
            <person name="Bauer D."/>
            <person name="Andreopoulos W."/>
            <person name="Pangilinan J."/>
            <person name="LaButti K."/>
            <person name="Riley R."/>
            <person name="Lipzen A."/>
            <person name="Clum A."/>
            <person name="Drula E."/>
            <person name="Henrissat B."/>
            <person name="Kohler A."/>
            <person name="Grigoriev I.V."/>
            <person name="Martin F.M."/>
            <person name="Hacquard S."/>
        </authorList>
    </citation>
    <scope>NUCLEOTIDE SEQUENCE</scope>
    <source>
        <strain evidence="1">MPI-CAGE-CH-0235</strain>
    </source>
</reference>
<gene>
    <name evidence="1" type="ORF">B0I35DRAFT_516979</name>
</gene>
<evidence type="ECO:0000313" key="2">
    <source>
        <dbReference type="Proteomes" id="UP000813444"/>
    </source>
</evidence>
<dbReference type="Proteomes" id="UP000813444">
    <property type="component" value="Unassembled WGS sequence"/>
</dbReference>
<dbReference type="AlphaFoldDB" id="A0A8K0WL31"/>
<dbReference type="OrthoDB" id="5985073at2759"/>
<evidence type="ECO:0008006" key="3">
    <source>
        <dbReference type="Google" id="ProtNLM"/>
    </source>
</evidence>